<feature type="domain" description="UspA" evidence="2">
    <location>
        <begin position="1"/>
        <end position="136"/>
    </location>
</feature>
<protein>
    <submittedName>
        <fullName evidence="3">Universal stress protein</fullName>
    </submittedName>
</protein>
<organism evidence="3 4">
    <name type="scientific">Streptomyces sudanensis</name>
    <dbReference type="NCBI Taxonomy" id="436397"/>
    <lineage>
        <taxon>Bacteria</taxon>
        <taxon>Bacillati</taxon>
        <taxon>Actinomycetota</taxon>
        <taxon>Actinomycetes</taxon>
        <taxon>Kitasatosporales</taxon>
        <taxon>Streptomycetaceae</taxon>
        <taxon>Streptomyces</taxon>
    </lineage>
</organism>
<dbReference type="InterPro" id="IPR014729">
    <property type="entry name" value="Rossmann-like_a/b/a_fold"/>
</dbReference>
<sequence length="290" mass="31062">MSHTVVVGLDGSRESAAAADWAAEEALRREAPLRLLQVWNGDDDPRTRFVDPATARGWGERTLDAAEKRLRLRHPDLDVETEWTSGEPVETLTATADEAELLVLGSRGLGALAGFLAGSVSLAVLARVRRPVVLVRPHDRPEPGADAPAGEVVIGLDASRPGGEVPAFGFAAARRYGCGVRVLHDWAVPAAYGPDLGGAMPLLMEEVARDARRALDEALAPWTEKYPDVPVVPMCRQGRAAHDLVEESRGARLVVVGRRNRRGRIGTHIGAVTHAVLHHSPAPVAVVPHD</sequence>
<dbReference type="PANTHER" id="PTHR46268">
    <property type="entry name" value="STRESS RESPONSE PROTEIN NHAX"/>
    <property type="match status" value="1"/>
</dbReference>
<dbReference type="PANTHER" id="PTHR46268:SF6">
    <property type="entry name" value="UNIVERSAL STRESS PROTEIN UP12"/>
    <property type="match status" value="1"/>
</dbReference>
<evidence type="ECO:0000313" key="4">
    <source>
        <dbReference type="Proteomes" id="UP001056383"/>
    </source>
</evidence>
<evidence type="ECO:0000259" key="2">
    <source>
        <dbReference type="Pfam" id="PF00582"/>
    </source>
</evidence>
<dbReference type="RefSeq" id="WP_010472845.1">
    <property type="nucleotide sequence ID" value="NZ_CP095474.1"/>
</dbReference>
<dbReference type="Proteomes" id="UP001056383">
    <property type="component" value="Chromosome"/>
</dbReference>
<accession>A0ABY4TNI3</accession>
<proteinExistence type="inferred from homology"/>
<comment type="similarity">
    <text evidence="1">Belongs to the universal stress protein A family.</text>
</comment>
<name>A0ABY4TNI3_9ACTN</name>
<dbReference type="SUPFAM" id="SSF52402">
    <property type="entry name" value="Adenine nucleotide alpha hydrolases-like"/>
    <property type="match status" value="2"/>
</dbReference>
<dbReference type="PRINTS" id="PR01438">
    <property type="entry name" value="UNVRSLSTRESS"/>
</dbReference>
<feature type="domain" description="UspA" evidence="2">
    <location>
        <begin position="152"/>
        <end position="288"/>
    </location>
</feature>
<keyword evidence="4" id="KW-1185">Reference proteome</keyword>
<dbReference type="InterPro" id="IPR006015">
    <property type="entry name" value="Universal_stress_UspA"/>
</dbReference>
<dbReference type="EMBL" id="CP095474">
    <property type="protein sequence ID" value="URN18302.1"/>
    <property type="molecule type" value="Genomic_DNA"/>
</dbReference>
<dbReference type="Pfam" id="PF00582">
    <property type="entry name" value="Usp"/>
    <property type="match status" value="2"/>
</dbReference>
<dbReference type="InterPro" id="IPR006016">
    <property type="entry name" value="UspA"/>
</dbReference>
<reference evidence="3" key="1">
    <citation type="submission" date="2022-04" db="EMBL/GenBank/DDBJ databases">
        <title>Systematic whole-genome sequencing reveals an unexpected diversity among actinomycetoma pathogens and provides insights into their antibacterial susceptibilities.</title>
        <authorList>
            <person name="Watson A.K."/>
            <person name="Kepplinger B."/>
            <person name="Bakhiet S.M."/>
            <person name="Mhmoud N.A."/>
            <person name="Chapman J."/>
            <person name="Allenby N."/>
            <person name="Mickiewicz K."/>
            <person name="Goodfellow M."/>
            <person name="Fahal A.H."/>
            <person name="Errington J."/>
        </authorList>
    </citation>
    <scope>NUCLEOTIDE SEQUENCE</scope>
    <source>
        <strain evidence="3">SD 504</strain>
    </source>
</reference>
<dbReference type="Gene3D" id="3.40.50.620">
    <property type="entry name" value="HUPs"/>
    <property type="match status" value="2"/>
</dbReference>
<evidence type="ECO:0000256" key="1">
    <source>
        <dbReference type="ARBA" id="ARBA00008791"/>
    </source>
</evidence>
<evidence type="ECO:0000313" key="3">
    <source>
        <dbReference type="EMBL" id="URN18302.1"/>
    </source>
</evidence>
<gene>
    <name evidence="3" type="ORF">MW084_22800</name>
</gene>